<dbReference type="SUPFAM" id="SSF46689">
    <property type="entry name" value="Homeodomain-like"/>
    <property type="match status" value="1"/>
</dbReference>
<proteinExistence type="predicted"/>
<dbReference type="Gene3D" id="1.10.10.60">
    <property type="entry name" value="Homeodomain-like"/>
    <property type="match status" value="1"/>
</dbReference>
<evidence type="ECO:0000256" key="3">
    <source>
        <dbReference type="ARBA" id="ARBA00023163"/>
    </source>
</evidence>
<dbReference type="InterPro" id="IPR036271">
    <property type="entry name" value="Tet_transcr_reg_TetR-rel_C_sf"/>
</dbReference>
<accession>A0A2D2AW01</accession>
<dbReference type="InterPro" id="IPR009057">
    <property type="entry name" value="Homeodomain-like_sf"/>
</dbReference>
<keyword evidence="2 4" id="KW-0238">DNA-binding</keyword>
<dbReference type="AlphaFoldDB" id="A0A2D2AW01"/>
<reference evidence="6 7" key="1">
    <citation type="submission" date="2017-10" db="EMBL/GenBank/DDBJ databases">
        <title>Genome sequence of Caulobacter mirabilis FWC38.</title>
        <authorList>
            <person name="Fiebig A."/>
            <person name="Crosson S."/>
        </authorList>
    </citation>
    <scope>NUCLEOTIDE SEQUENCE [LARGE SCALE GENOMIC DNA]</scope>
    <source>
        <strain evidence="6 7">FWC 38</strain>
    </source>
</reference>
<evidence type="ECO:0000259" key="5">
    <source>
        <dbReference type="PROSITE" id="PS50977"/>
    </source>
</evidence>
<evidence type="ECO:0000256" key="2">
    <source>
        <dbReference type="ARBA" id="ARBA00023125"/>
    </source>
</evidence>
<dbReference type="SUPFAM" id="SSF48498">
    <property type="entry name" value="Tetracyclin repressor-like, C-terminal domain"/>
    <property type="match status" value="1"/>
</dbReference>
<dbReference type="PANTHER" id="PTHR47506">
    <property type="entry name" value="TRANSCRIPTIONAL REGULATORY PROTEIN"/>
    <property type="match status" value="1"/>
</dbReference>
<dbReference type="Gene3D" id="1.10.357.10">
    <property type="entry name" value="Tetracycline Repressor, domain 2"/>
    <property type="match status" value="1"/>
</dbReference>
<dbReference type="Pfam" id="PF00440">
    <property type="entry name" value="TetR_N"/>
    <property type="match status" value="1"/>
</dbReference>
<dbReference type="Proteomes" id="UP000228945">
    <property type="component" value="Chromosome"/>
</dbReference>
<dbReference type="OrthoDB" id="9795242at2"/>
<organism evidence="6 7">
    <name type="scientific">Caulobacter mirabilis</name>
    <dbReference type="NCBI Taxonomy" id="69666"/>
    <lineage>
        <taxon>Bacteria</taxon>
        <taxon>Pseudomonadati</taxon>
        <taxon>Pseudomonadota</taxon>
        <taxon>Alphaproteobacteria</taxon>
        <taxon>Caulobacterales</taxon>
        <taxon>Caulobacteraceae</taxon>
        <taxon>Caulobacter</taxon>
    </lineage>
</organism>
<gene>
    <name evidence="6" type="ORF">CSW64_07050</name>
</gene>
<keyword evidence="3" id="KW-0804">Transcription</keyword>
<evidence type="ECO:0000256" key="4">
    <source>
        <dbReference type="PROSITE-ProRule" id="PRU00335"/>
    </source>
</evidence>
<name>A0A2D2AW01_9CAUL</name>
<feature type="domain" description="HTH tetR-type" evidence="5">
    <location>
        <begin position="15"/>
        <end position="75"/>
    </location>
</feature>
<dbReference type="PROSITE" id="PS50977">
    <property type="entry name" value="HTH_TETR_2"/>
    <property type="match status" value="1"/>
</dbReference>
<dbReference type="PRINTS" id="PR00455">
    <property type="entry name" value="HTHTETR"/>
</dbReference>
<dbReference type="InterPro" id="IPR011075">
    <property type="entry name" value="TetR_C"/>
</dbReference>
<dbReference type="KEGG" id="cmb:CSW64_07050"/>
<evidence type="ECO:0000313" key="6">
    <source>
        <dbReference type="EMBL" id="ATQ42188.1"/>
    </source>
</evidence>
<protein>
    <submittedName>
        <fullName evidence="6">TetR family transcriptional regulator</fullName>
    </submittedName>
</protein>
<keyword evidence="7" id="KW-1185">Reference proteome</keyword>
<keyword evidence="1" id="KW-0805">Transcription regulation</keyword>
<feature type="DNA-binding region" description="H-T-H motif" evidence="4">
    <location>
        <begin position="38"/>
        <end position="57"/>
    </location>
</feature>
<dbReference type="PANTHER" id="PTHR47506:SF1">
    <property type="entry name" value="HTH-TYPE TRANSCRIPTIONAL REGULATOR YJDC"/>
    <property type="match status" value="1"/>
</dbReference>
<sequence length="204" mass="21513">MVQKSEGRGRGRPRSYDPDAALAAARDAFWEAGYSATSLDDLAAATGMNRPSLYAAFGDKHSLYLAALKGQAEGMLAATRAGLAFRGDLKATLANFYSRAVDLYIGDRDSGRGCFLVGTALADAVSDVEVRAVLRESFEQMDTLMAERLQRAVVDGDLPADADVPTLTYVAMSALHGLAIRSRAGFSREALGRLANAAATAVCG</sequence>
<evidence type="ECO:0000313" key="7">
    <source>
        <dbReference type="Proteomes" id="UP000228945"/>
    </source>
</evidence>
<evidence type="ECO:0000256" key="1">
    <source>
        <dbReference type="ARBA" id="ARBA00023015"/>
    </source>
</evidence>
<dbReference type="GO" id="GO:0003677">
    <property type="term" value="F:DNA binding"/>
    <property type="evidence" value="ECO:0007669"/>
    <property type="project" value="UniProtKB-UniRule"/>
</dbReference>
<dbReference type="InterPro" id="IPR001647">
    <property type="entry name" value="HTH_TetR"/>
</dbReference>
<dbReference type="Pfam" id="PF16925">
    <property type="entry name" value="TetR_C_13"/>
    <property type="match status" value="1"/>
</dbReference>
<dbReference type="EMBL" id="CP024201">
    <property type="protein sequence ID" value="ATQ42188.1"/>
    <property type="molecule type" value="Genomic_DNA"/>
</dbReference>